<dbReference type="RefSeq" id="WP_044346746.1">
    <property type="nucleotide sequence ID" value="NZ_AZAC01000003.1"/>
</dbReference>
<organism evidence="1 2">
    <name type="scientific">Dethiosulfatarculus sandiegensis</name>
    <dbReference type="NCBI Taxonomy" id="1429043"/>
    <lineage>
        <taxon>Bacteria</taxon>
        <taxon>Pseudomonadati</taxon>
        <taxon>Thermodesulfobacteriota</taxon>
        <taxon>Desulfarculia</taxon>
        <taxon>Desulfarculales</taxon>
        <taxon>Desulfarculaceae</taxon>
        <taxon>Dethiosulfatarculus</taxon>
    </lineage>
</organism>
<accession>A0A0D2JIA5</accession>
<evidence type="ECO:0000313" key="2">
    <source>
        <dbReference type="Proteomes" id="UP000032233"/>
    </source>
</evidence>
<evidence type="ECO:0000313" key="1">
    <source>
        <dbReference type="EMBL" id="KIX15421.1"/>
    </source>
</evidence>
<dbReference type="EMBL" id="AZAC01000003">
    <property type="protein sequence ID" value="KIX15421.1"/>
    <property type="molecule type" value="Genomic_DNA"/>
</dbReference>
<protein>
    <submittedName>
        <fullName evidence="1">Uncharacterized protein</fullName>
    </submittedName>
</protein>
<keyword evidence="2" id="KW-1185">Reference proteome</keyword>
<dbReference type="InParanoid" id="A0A0D2JIA5"/>
<dbReference type="Proteomes" id="UP000032233">
    <property type="component" value="Unassembled WGS sequence"/>
</dbReference>
<gene>
    <name evidence="1" type="ORF">X474_03685</name>
</gene>
<proteinExistence type="predicted"/>
<reference evidence="1 2" key="1">
    <citation type="submission" date="2013-11" db="EMBL/GenBank/DDBJ databases">
        <title>Metagenomic analysis of a methanogenic consortium involved in long chain n-alkane degradation.</title>
        <authorList>
            <person name="Davidova I.A."/>
            <person name="Callaghan A.V."/>
            <person name="Wawrik B."/>
            <person name="Pruitt S."/>
            <person name="Marks C."/>
            <person name="Duncan K.E."/>
            <person name="Suflita J.M."/>
        </authorList>
    </citation>
    <scope>NUCLEOTIDE SEQUENCE [LARGE SCALE GENOMIC DNA]</scope>
    <source>
        <strain evidence="1 2">SPR</strain>
    </source>
</reference>
<sequence length="77" mass="8657">MINPEIMEELNKAYPVLSEVNHGLVSSALLNAKLVTLKAGKPIFEDLQLCIFFHLSFPETSVFINNQSREESYQSAT</sequence>
<name>A0A0D2JIA5_9BACT</name>
<dbReference type="AlphaFoldDB" id="A0A0D2JIA5"/>
<comment type="caution">
    <text evidence="1">The sequence shown here is derived from an EMBL/GenBank/DDBJ whole genome shotgun (WGS) entry which is preliminary data.</text>
</comment>